<dbReference type="Gene3D" id="3.40.50.2000">
    <property type="entry name" value="Glycogen Phosphorylase B"/>
    <property type="match status" value="2"/>
</dbReference>
<dbReference type="SUPFAM" id="SSF53756">
    <property type="entry name" value="UDP-Glycosyltransferase/glycogen phosphorylase"/>
    <property type="match status" value="1"/>
</dbReference>
<gene>
    <name evidence="2" type="ORF">E2R66_01390</name>
</gene>
<reference evidence="2 3" key="1">
    <citation type="journal article" date="2017" name="Int. J. Syst. Evol. Microbiol.">
        <title>Mucilaginibacterpsychrotolerans sp. nov., isolated from peatlands.</title>
        <authorList>
            <person name="Deng Y."/>
            <person name="Shen L."/>
            <person name="Xu B."/>
            <person name="Liu Y."/>
            <person name="Gu Z."/>
            <person name="Liu H."/>
            <person name="Zhou Y."/>
        </authorList>
    </citation>
    <scope>NUCLEOTIDE SEQUENCE [LARGE SCALE GENOMIC DNA]</scope>
    <source>
        <strain evidence="2 3">NH7-4</strain>
    </source>
</reference>
<dbReference type="PANTHER" id="PTHR45947:SF3">
    <property type="entry name" value="SULFOQUINOVOSYL TRANSFERASE SQD2"/>
    <property type="match status" value="1"/>
</dbReference>
<dbReference type="InterPro" id="IPR001296">
    <property type="entry name" value="Glyco_trans_1"/>
</dbReference>
<comment type="caution">
    <text evidence="2">The sequence shown here is derived from an EMBL/GenBank/DDBJ whole genome shotgun (WGS) entry which is preliminary data.</text>
</comment>
<dbReference type="EMBL" id="SOZE01000001">
    <property type="protein sequence ID" value="TFF41001.1"/>
    <property type="molecule type" value="Genomic_DNA"/>
</dbReference>
<dbReference type="GO" id="GO:0016757">
    <property type="term" value="F:glycosyltransferase activity"/>
    <property type="evidence" value="ECO:0007669"/>
    <property type="project" value="InterPro"/>
</dbReference>
<dbReference type="AlphaFoldDB" id="A0A4Y8SR09"/>
<keyword evidence="2" id="KW-0808">Transferase</keyword>
<sequence length="386" mass="43207">MRRLAIITTHPIQYYAPLFQLLQQRNYIAIKVFYTWGQSALPKHDPGFGKAIAWDIPLLDGYPYEFMENTSAQPGSHHGKGIVNPTLIPGITDWHPDAILVFGWLYDSHLKAMRHFKNKIPVLFRGDSTLLDEKPGIKSLLRFAFLRWVYRFADYALYPGSNNKAYFKKYGFSEEQLIFAPHAVDNERFAASRTDEAQILRAQLGLTTDDVLILYAGKFEEKKAPALLVDAFIELQNPNCHLLMVGNGQLENALKQSAAGKPNIHFMDFQNQTYMPVLYQACDLFCLPSKGPNETWGLAVNEAMASNKAILVSNKVGCAVDLVHHGQNGAIFNSGDKGSLLKALKTLTGQKTILTALGKNSGEKIKDWNFTKIAEAIEYLAAKPKN</sequence>
<organism evidence="2 3">
    <name type="scientific">Mucilaginibacter psychrotolerans</name>
    <dbReference type="NCBI Taxonomy" id="1524096"/>
    <lineage>
        <taxon>Bacteria</taxon>
        <taxon>Pseudomonadati</taxon>
        <taxon>Bacteroidota</taxon>
        <taxon>Sphingobacteriia</taxon>
        <taxon>Sphingobacteriales</taxon>
        <taxon>Sphingobacteriaceae</taxon>
        <taxon>Mucilaginibacter</taxon>
    </lineage>
</organism>
<feature type="domain" description="Glycosyl transferase family 1" evidence="1">
    <location>
        <begin position="199"/>
        <end position="360"/>
    </location>
</feature>
<dbReference type="InterPro" id="IPR050194">
    <property type="entry name" value="Glycosyltransferase_grp1"/>
</dbReference>
<protein>
    <submittedName>
        <fullName evidence="2">Glycosyltransferase</fullName>
    </submittedName>
</protein>
<evidence type="ECO:0000259" key="1">
    <source>
        <dbReference type="Pfam" id="PF00534"/>
    </source>
</evidence>
<evidence type="ECO:0000313" key="3">
    <source>
        <dbReference type="Proteomes" id="UP000297540"/>
    </source>
</evidence>
<keyword evidence="3" id="KW-1185">Reference proteome</keyword>
<dbReference type="Proteomes" id="UP000297540">
    <property type="component" value="Unassembled WGS sequence"/>
</dbReference>
<name>A0A4Y8SR09_9SPHI</name>
<dbReference type="OrthoDB" id="9790710at2"/>
<evidence type="ECO:0000313" key="2">
    <source>
        <dbReference type="EMBL" id="TFF41001.1"/>
    </source>
</evidence>
<accession>A0A4Y8SR09</accession>
<dbReference type="PANTHER" id="PTHR45947">
    <property type="entry name" value="SULFOQUINOVOSYL TRANSFERASE SQD2"/>
    <property type="match status" value="1"/>
</dbReference>
<dbReference type="CDD" id="cd03801">
    <property type="entry name" value="GT4_PimA-like"/>
    <property type="match status" value="1"/>
</dbReference>
<dbReference type="Pfam" id="PF00534">
    <property type="entry name" value="Glycos_transf_1"/>
    <property type="match status" value="1"/>
</dbReference>
<proteinExistence type="predicted"/>